<dbReference type="EMBL" id="JBITGY010000001">
    <property type="protein sequence ID" value="MFI6496532.1"/>
    <property type="molecule type" value="Genomic_DNA"/>
</dbReference>
<evidence type="ECO:0000313" key="3">
    <source>
        <dbReference type="EMBL" id="MFI6496532.1"/>
    </source>
</evidence>
<organism evidence="3 4">
    <name type="scientific">Nonomuraea typhae</name>
    <dbReference type="NCBI Taxonomy" id="2603600"/>
    <lineage>
        <taxon>Bacteria</taxon>
        <taxon>Bacillati</taxon>
        <taxon>Actinomycetota</taxon>
        <taxon>Actinomycetes</taxon>
        <taxon>Streptosporangiales</taxon>
        <taxon>Streptosporangiaceae</taxon>
        <taxon>Nonomuraea</taxon>
    </lineage>
</organism>
<sequence length="291" mass="30722">MRKPLCWLAGLAVAVLGVVALPGTAHAAALGEITALTAAGGAYTAEAGTAKLRITFQRADVFRVELAPDGVFTDPANTGPGAKIVVKTDYPPVPVGHRELADRYEISSGALTVRLGKNPALLSVVRADGSAVWAEQAPLAWDAAGTRQTLATAAKEQFFGGGMQNGRLNHTGTTVTIAANHDWDDDGYPNAVPYYVSTAGYGVLRDTFAPGAYTFARPVLATHREQRFDAFYFVAPGPLDLKTPLDRYTELTGRPLMPPIYGLEMGDADCYNHSSPTYTGGPGAPTTGRAR</sequence>
<dbReference type="Pfam" id="PF13802">
    <property type="entry name" value="Gal_mutarotas_2"/>
    <property type="match status" value="1"/>
</dbReference>
<evidence type="ECO:0000313" key="4">
    <source>
        <dbReference type="Proteomes" id="UP001612741"/>
    </source>
</evidence>
<dbReference type="InterPro" id="IPR025887">
    <property type="entry name" value="Glyco_hydro_31_N_dom"/>
</dbReference>
<protein>
    <recommendedName>
        <fullName evidence="2">Glycoside hydrolase family 31 N-terminal domain-containing protein</fullName>
    </recommendedName>
</protein>
<evidence type="ECO:0000259" key="2">
    <source>
        <dbReference type="Pfam" id="PF13802"/>
    </source>
</evidence>
<dbReference type="CDD" id="cd14752">
    <property type="entry name" value="GH31_N"/>
    <property type="match status" value="1"/>
</dbReference>
<feature type="chain" id="PRO_5046598986" description="Glycoside hydrolase family 31 N-terminal domain-containing protein" evidence="1">
    <location>
        <begin position="28"/>
        <end position="291"/>
    </location>
</feature>
<proteinExistence type="predicted"/>
<dbReference type="InterPro" id="IPR011013">
    <property type="entry name" value="Gal_mutarotase_sf_dom"/>
</dbReference>
<dbReference type="SUPFAM" id="SSF74650">
    <property type="entry name" value="Galactose mutarotase-like"/>
    <property type="match status" value="1"/>
</dbReference>
<comment type="caution">
    <text evidence="3">The sequence shown here is derived from an EMBL/GenBank/DDBJ whole genome shotgun (WGS) entry which is preliminary data.</text>
</comment>
<feature type="signal peptide" evidence="1">
    <location>
        <begin position="1"/>
        <end position="27"/>
    </location>
</feature>
<name>A0ABW7YLD8_9ACTN</name>
<dbReference type="RefSeq" id="WP_397078710.1">
    <property type="nucleotide sequence ID" value="NZ_JBITGY010000001.1"/>
</dbReference>
<keyword evidence="4" id="KW-1185">Reference proteome</keyword>
<dbReference type="Gene3D" id="2.60.40.1760">
    <property type="entry name" value="glycosyl hydrolase (family 31)"/>
    <property type="match status" value="1"/>
</dbReference>
<keyword evidence="1" id="KW-0732">Signal</keyword>
<reference evidence="3 4" key="1">
    <citation type="submission" date="2024-10" db="EMBL/GenBank/DDBJ databases">
        <title>The Natural Products Discovery Center: Release of the First 8490 Sequenced Strains for Exploring Actinobacteria Biosynthetic Diversity.</title>
        <authorList>
            <person name="Kalkreuter E."/>
            <person name="Kautsar S.A."/>
            <person name="Yang D."/>
            <person name="Bader C.D."/>
            <person name="Teijaro C.N."/>
            <person name="Fluegel L."/>
            <person name="Davis C.M."/>
            <person name="Simpson J.R."/>
            <person name="Lauterbach L."/>
            <person name="Steele A.D."/>
            <person name="Gui C."/>
            <person name="Meng S."/>
            <person name="Li G."/>
            <person name="Viehrig K."/>
            <person name="Ye F."/>
            <person name="Su P."/>
            <person name="Kiefer A.F."/>
            <person name="Nichols A."/>
            <person name="Cepeda A.J."/>
            <person name="Yan W."/>
            <person name="Fan B."/>
            <person name="Jiang Y."/>
            <person name="Adhikari A."/>
            <person name="Zheng C.-J."/>
            <person name="Schuster L."/>
            <person name="Cowan T.M."/>
            <person name="Smanski M.J."/>
            <person name="Chevrette M.G."/>
            <person name="De Carvalho L.P.S."/>
            <person name="Shen B."/>
        </authorList>
    </citation>
    <scope>NUCLEOTIDE SEQUENCE [LARGE SCALE GENOMIC DNA]</scope>
    <source>
        <strain evidence="3 4">NPDC050545</strain>
    </source>
</reference>
<dbReference type="Proteomes" id="UP001612741">
    <property type="component" value="Unassembled WGS sequence"/>
</dbReference>
<feature type="domain" description="Glycoside hydrolase family 31 N-terminal" evidence="2">
    <location>
        <begin position="52"/>
        <end position="211"/>
    </location>
</feature>
<gene>
    <name evidence="3" type="ORF">ACIBG2_04055</name>
</gene>
<evidence type="ECO:0000256" key="1">
    <source>
        <dbReference type="SAM" id="SignalP"/>
    </source>
</evidence>
<accession>A0ABW7YLD8</accession>